<sequence>GTLRDLTKKTDHSATLIEQGEAEANDSDSGTAIDTDNNLVTYANGGDTALITEH</sequence>
<evidence type="ECO:0000256" key="1">
    <source>
        <dbReference type="SAM" id="MobiDB-lite"/>
    </source>
</evidence>
<evidence type="ECO:0000313" key="2">
    <source>
        <dbReference type="EMBL" id="KAH8508613.1"/>
    </source>
</evidence>
<reference evidence="2" key="1">
    <citation type="journal article" date="2021" name="J. Hered.">
        <title>Genome Assembly of Salicaceae Populus deltoides (Eastern Cottonwood) I-69 Based on Nanopore Sequencing and Hi-C Technologies.</title>
        <authorList>
            <person name="Bai S."/>
            <person name="Wu H."/>
            <person name="Zhang J."/>
            <person name="Pan Z."/>
            <person name="Zhao W."/>
            <person name="Li Z."/>
            <person name="Tong C."/>
        </authorList>
    </citation>
    <scope>NUCLEOTIDE SEQUENCE</scope>
    <source>
        <tissue evidence="2">Leaf</tissue>
    </source>
</reference>
<accession>A0A8T2YTY5</accession>
<dbReference type="AlphaFoldDB" id="A0A8T2YTY5"/>
<dbReference type="EMBL" id="JACEGQ020000005">
    <property type="protein sequence ID" value="KAH8508613.1"/>
    <property type="molecule type" value="Genomic_DNA"/>
</dbReference>
<comment type="caution">
    <text evidence="2">The sequence shown here is derived from an EMBL/GenBank/DDBJ whole genome shotgun (WGS) entry which is preliminary data.</text>
</comment>
<keyword evidence="3" id="KW-1185">Reference proteome</keyword>
<gene>
    <name evidence="2" type="ORF">H0E87_010671</name>
</gene>
<protein>
    <submittedName>
        <fullName evidence="2">Uncharacterized protein</fullName>
    </submittedName>
</protein>
<feature type="compositionally biased region" description="Polar residues" evidence="1">
    <location>
        <begin position="27"/>
        <end position="41"/>
    </location>
</feature>
<organism evidence="2 3">
    <name type="scientific">Populus deltoides</name>
    <name type="common">Eastern poplar</name>
    <name type="synonym">Eastern cottonwood</name>
    <dbReference type="NCBI Taxonomy" id="3696"/>
    <lineage>
        <taxon>Eukaryota</taxon>
        <taxon>Viridiplantae</taxon>
        <taxon>Streptophyta</taxon>
        <taxon>Embryophyta</taxon>
        <taxon>Tracheophyta</taxon>
        <taxon>Spermatophyta</taxon>
        <taxon>Magnoliopsida</taxon>
        <taxon>eudicotyledons</taxon>
        <taxon>Gunneridae</taxon>
        <taxon>Pentapetalae</taxon>
        <taxon>rosids</taxon>
        <taxon>fabids</taxon>
        <taxon>Malpighiales</taxon>
        <taxon>Salicaceae</taxon>
        <taxon>Saliceae</taxon>
        <taxon>Populus</taxon>
    </lineage>
</organism>
<name>A0A8T2YTY5_POPDE</name>
<feature type="compositionally biased region" description="Basic and acidic residues" evidence="1">
    <location>
        <begin position="1"/>
        <end position="12"/>
    </location>
</feature>
<feature type="non-terminal residue" evidence="2">
    <location>
        <position position="1"/>
    </location>
</feature>
<dbReference type="Proteomes" id="UP000807159">
    <property type="component" value="Chromosome 5"/>
</dbReference>
<evidence type="ECO:0000313" key="3">
    <source>
        <dbReference type="Proteomes" id="UP000807159"/>
    </source>
</evidence>
<feature type="region of interest" description="Disordered" evidence="1">
    <location>
        <begin position="1"/>
        <end position="54"/>
    </location>
</feature>
<proteinExistence type="predicted"/>